<reference evidence="3 4" key="1">
    <citation type="submission" date="2022-12" db="EMBL/GenBank/DDBJ databases">
        <title>Chromosome-level genome of Tegillarca granosa.</title>
        <authorList>
            <person name="Kim J."/>
        </authorList>
    </citation>
    <scope>NUCLEOTIDE SEQUENCE [LARGE SCALE GENOMIC DNA]</scope>
    <source>
        <strain evidence="3">Teg-2019</strain>
        <tissue evidence="3">Adductor muscle</tissue>
    </source>
</reference>
<dbReference type="InterPro" id="IPR015943">
    <property type="entry name" value="WD40/YVTN_repeat-like_dom_sf"/>
</dbReference>
<feature type="region of interest" description="Disordered" evidence="2">
    <location>
        <begin position="1"/>
        <end position="29"/>
    </location>
</feature>
<dbReference type="PROSITE" id="PS50294">
    <property type="entry name" value="WD_REPEATS_REGION"/>
    <property type="match status" value="1"/>
</dbReference>
<evidence type="ECO:0000313" key="3">
    <source>
        <dbReference type="EMBL" id="KAJ8309167.1"/>
    </source>
</evidence>
<organism evidence="3 4">
    <name type="scientific">Tegillarca granosa</name>
    <name type="common">Malaysian cockle</name>
    <name type="synonym">Anadara granosa</name>
    <dbReference type="NCBI Taxonomy" id="220873"/>
    <lineage>
        <taxon>Eukaryota</taxon>
        <taxon>Metazoa</taxon>
        <taxon>Spiralia</taxon>
        <taxon>Lophotrochozoa</taxon>
        <taxon>Mollusca</taxon>
        <taxon>Bivalvia</taxon>
        <taxon>Autobranchia</taxon>
        <taxon>Pteriomorphia</taxon>
        <taxon>Arcoida</taxon>
        <taxon>Arcoidea</taxon>
        <taxon>Arcidae</taxon>
        <taxon>Tegillarca</taxon>
    </lineage>
</organism>
<keyword evidence="4" id="KW-1185">Reference proteome</keyword>
<feature type="repeat" description="WD" evidence="1">
    <location>
        <begin position="189"/>
        <end position="224"/>
    </location>
</feature>
<protein>
    <recommendedName>
        <fullName evidence="5">WD repeat-containing protein 25</fullName>
    </recommendedName>
</protein>
<keyword evidence="1" id="KW-0853">WD repeat</keyword>
<dbReference type="Proteomes" id="UP001217089">
    <property type="component" value="Unassembled WGS sequence"/>
</dbReference>
<accession>A0ABQ9EYV3</accession>
<evidence type="ECO:0008006" key="5">
    <source>
        <dbReference type="Google" id="ProtNLM"/>
    </source>
</evidence>
<dbReference type="Pfam" id="PF00400">
    <property type="entry name" value="WD40"/>
    <property type="match status" value="4"/>
</dbReference>
<proteinExistence type="predicted"/>
<comment type="caution">
    <text evidence="3">The sequence shown here is derived from an EMBL/GenBank/DDBJ whole genome shotgun (WGS) entry which is preliminary data.</text>
</comment>
<dbReference type="InterPro" id="IPR001680">
    <property type="entry name" value="WD40_rpt"/>
</dbReference>
<feature type="compositionally biased region" description="Acidic residues" evidence="2">
    <location>
        <begin position="11"/>
        <end position="21"/>
    </location>
</feature>
<dbReference type="EMBL" id="JARBDR010000657">
    <property type="protein sequence ID" value="KAJ8309167.1"/>
    <property type="molecule type" value="Genomic_DNA"/>
</dbReference>
<dbReference type="SUPFAM" id="SSF50978">
    <property type="entry name" value="WD40 repeat-like"/>
    <property type="match status" value="1"/>
</dbReference>
<name>A0ABQ9EYV3_TEGGR</name>
<dbReference type="PANTHER" id="PTHR44566">
    <property type="entry name" value="TRANSDUCIN/WD40 REPEAT-LIKE SUPERFAMILY PROTEIN"/>
    <property type="match status" value="1"/>
</dbReference>
<feature type="non-terminal residue" evidence="3">
    <location>
        <position position="490"/>
    </location>
</feature>
<dbReference type="SMART" id="SM00320">
    <property type="entry name" value="WD40"/>
    <property type="match status" value="6"/>
</dbReference>
<evidence type="ECO:0000313" key="4">
    <source>
        <dbReference type="Proteomes" id="UP001217089"/>
    </source>
</evidence>
<dbReference type="PROSITE" id="PS50082">
    <property type="entry name" value="WD_REPEATS_2"/>
    <property type="match status" value="1"/>
</dbReference>
<sequence>MNALSVYDSESGSEEETDDCSSLDRNCSNSRDYFCLKRNTSDIGDSQDKESSEPKNKIIKTGETLESVELPNTEFWQKIENKNVTIYSLPNQNKDNTAESSNKMGLESQCKRNKVDNHVHNIEQFNPNLSSIQNHWMHPTRPKSELKLFQQSQSDTVQKRKLYYLHSKITQCLYKKSKNYSPVKLEQELFAHEGAINKVKWNIPNYSHLFLSASMDTTVKIWNIWSQLNPCLKVINVHSKAVKDAEWSICGKKILSCSYDRKAIVTDVESDKVVANFEHGSYVSCGKFHPVCPDIVLTGGNNSVQAWDCRSPHSPCREYTYKDKYGQVQDVLFSPDGQQFYSCNDLVSRDSADRNIMIWDYSTGVVLSNQVYQERYTCVKLKLHPLEGHLLAQSQGNYIALFSTNKPYKMNKSKRFEGHKLHGYKIGFDITPDGSTVYSGSSDGKIYCYNYHTGKQFRTISTSLDVCMDIDFHPVLPSTLVCCGWNGTIQ</sequence>
<evidence type="ECO:0000256" key="1">
    <source>
        <dbReference type="PROSITE-ProRule" id="PRU00221"/>
    </source>
</evidence>
<gene>
    <name evidence="3" type="ORF">KUTeg_014041</name>
</gene>
<dbReference type="InterPro" id="IPR053053">
    <property type="entry name" value="WD_repeat_protein"/>
</dbReference>
<dbReference type="InterPro" id="IPR036322">
    <property type="entry name" value="WD40_repeat_dom_sf"/>
</dbReference>
<evidence type="ECO:0000256" key="2">
    <source>
        <dbReference type="SAM" id="MobiDB-lite"/>
    </source>
</evidence>
<dbReference type="PANTHER" id="PTHR44566:SF1">
    <property type="entry name" value="WD REPEAT-CONTAINING PROTEIN 25"/>
    <property type="match status" value="1"/>
</dbReference>
<dbReference type="Gene3D" id="2.130.10.10">
    <property type="entry name" value="YVTN repeat-like/Quinoprotein amine dehydrogenase"/>
    <property type="match status" value="1"/>
</dbReference>